<dbReference type="STRING" id="882.DVU_2054"/>
<protein>
    <submittedName>
        <fullName evidence="1">Uncharacterized protein</fullName>
    </submittedName>
</protein>
<dbReference type="PaxDb" id="882-DVU_2054"/>
<keyword evidence="2" id="KW-1185">Reference proteome</keyword>
<organism evidence="1 2">
    <name type="scientific">Nitratidesulfovibrio vulgaris (strain ATCC 29579 / DSM 644 / CCUG 34227 / NCIMB 8303 / VKM B-1760 / Hildenborough)</name>
    <name type="common">Desulfovibrio vulgaris</name>
    <dbReference type="NCBI Taxonomy" id="882"/>
    <lineage>
        <taxon>Bacteria</taxon>
        <taxon>Pseudomonadati</taxon>
        <taxon>Thermodesulfobacteriota</taxon>
        <taxon>Desulfovibrionia</taxon>
        <taxon>Desulfovibrionales</taxon>
        <taxon>Desulfovibrionaceae</taxon>
        <taxon>Nitratidesulfovibrio</taxon>
    </lineage>
</organism>
<dbReference type="KEGG" id="dvu:DVU_2054"/>
<accession>Q72AE3</accession>
<dbReference type="EnsemblBacteria" id="AAS96527">
    <property type="protein sequence ID" value="AAS96527"/>
    <property type="gene ID" value="DVU_2054"/>
</dbReference>
<dbReference type="Proteomes" id="UP000002194">
    <property type="component" value="Chromosome"/>
</dbReference>
<reference evidence="1 2" key="1">
    <citation type="journal article" date="2004" name="Nat. Biotechnol.">
        <title>The genome sequence of the anaerobic, sulfate-reducing bacterium Desulfovibrio vulgaris Hildenborough.</title>
        <authorList>
            <person name="Heidelberg J.F."/>
            <person name="Seshadri R."/>
            <person name="Haveman S.A."/>
            <person name="Hemme C.L."/>
            <person name="Paulsen I.T."/>
            <person name="Kolonay J.F."/>
            <person name="Eisen J.A."/>
            <person name="Ward N."/>
            <person name="Methe B."/>
            <person name="Brinkac L.M."/>
            <person name="Daugherty S.C."/>
            <person name="Deboy R.T."/>
            <person name="Dodson R.J."/>
            <person name="Durkin A.S."/>
            <person name="Madupu R."/>
            <person name="Nelson W.C."/>
            <person name="Sullivan S.A."/>
            <person name="Fouts D."/>
            <person name="Haft D.H."/>
            <person name="Selengut J."/>
            <person name="Peterson J.D."/>
            <person name="Davidsen T.M."/>
            <person name="Zafar N."/>
            <person name="Zhou L."/>
            <person name="Radune D."/>
            <person name="Dimitrov G."/>
            <person name="Hance M."/>
            <person name="Tran K."/>
            <person name="Khouri H."/>
            <person name="Gill J."/>
            <person name="Utterback T.R."/>
            <person name="Feldblyum T.V."/>
            <person name="Wall J.D."/>
            <person name="Voordouw G."/>
            <person name="Fraser C.M."/>
        </authorList>
    </citation>
    <scope>NUCLEOTIDE SEQUENCE [LARGE SCALE GENOMIC DNA]</scope>
    <source>
        <strain evidence="2">ATCC 29579 / DSM 644 / NCIMB 8303 / VKM B-1760 / Hildenborough</strain>
    </source>
</reference>
<evidence type="ECO:0000313" key="2">
    <source>
        <dbReference type="Proteomes" id="UP000002194"/>
    </source>
</evidence>
<dbReference type="EMBL" id="AE017285">
    <property type="protein sequence ID" value="AAS96527.1"/>
    <property type="molecule type" value="Genomic_DNA"/>
</dbReference>
<dbReference type="AlphaFoldDB" id="Q72AE3"/>
<gene>
    <name evidence="1" type="ordered locus">DVU_2054</name>
</gene>
<sequence>MDCRFCSFPEKMPYATGASVGDAVWLSRLFFY</sequence>
<proteinExistence type="predicted"/>
<dbReference type="HOGENOM" id="CLU_3389130_0_0_7"/>
<evidence type="ECO:0000313" key="1">
    <source>
        <dbReference type="EMBL" id="AAS96527.1"/>
    </source>
</evidence>
<name>Q72AE3_NITV2</name>